<feature type="compositionally biased region" description="Basic and acidic residues" evidence="1">
    <location>
        <begin position="861"/>
        <end position="885"/>
    </location>
</feature>
<dbReference type="OrthoDB" id="3033641at2759"/>
<keyword evidence="4" id="KW-1185">Reference proteome</keyword>
<dbReference type="EMBL" id="KN882115">
    <property type="protein sequence ID" value="KIY43253.1"/>
    <property type="molecule type" value="Genomic_DNA"/>
</dbReference>
<evidence type="ECO:0000313" key="4">
    <source>
        <dbReference type="Proteomes" id="UP000054144"/>
    </source>
</evidence>
<sequence length="969" mass="110657">MNELPYEARDHTETLKTQLDAIFSLLSQYRWSLGEFLYYVFRAKDSRGPIHRSMSHGSHLGTFMQGHRNPYTVGLLLYILLRNDCGILPQNPGPSKPREKMFSVTTPYVEIHNARAALTSFAAQIFLAELIHERNEAVMSILKRDQPLGFHTICTLASPKARHGVVPVRKYRPPQLVATYALSEIDYSCTMTANYLPIAEGVLQWAFKTPDIMFRVNARLGRTVTLSTILRSLERLSLHKQGLLLEFGHDEEKGLRLTFDNVQNFLRQRDPRYGRVDRLVIGCAGHAVEAEGFTQEAVDLDLKLQKLAENQRANLTVDSFKELIDVEHLDLVFILHWLQILVRYIPRLYRHKAKVNELFRTLAAKKRLPPTRKSKIHPLATNAKNETITTDLKAMLYDFLAQLGQAELAYLRRLILAGGDGLTYQKLLEMKRYLQRKGDAFQSLQLIEPILELWHTQWTNLSRMMEAHWGEPIGENDPSTLGHSAAVAGRKTPANLKKVDFYLSSQLVYLVLDVRVLDIWRLYFGVDDIFQHFAEIPESSLPDFPELRAAAEVLHHRYSSMSAYDSAMKGTIYSVLTDDIFRDWSVPLGDPWSAPTTHQRDSRTVKQKRTETRSEAADASAPSGLAASSEPAMAASSHPSTEFPGDQSLAQSILLIRETIIVREMAMSIADGDIGRAYECLKLLVFYFHGSSHTKYGNYVLEQITSLEFESHPALREYILENWILKLEDEYIEGDLFQEHLNDTLDELHTRNDAEWDGHLMRKVVSLNAYDLMSSKKNILRELGLARKSGNHPEPATLPEVRKLLDVYKREQLHSFRKGRKYRERDPDNYSRGMIALEGKDGRDGNLKKWINETTMAQLRLPREHRADTEHYSDLDMDVDHSSDDKDMDIDAPEHEPSWELENDDGLGDYIVTPGANLLVDGELITIVTGNEPESDDGAEGHGGDDDNEYINEENEEPDEDSQWRFETE</sequence>
<feature type="compositionally biased region" description="Low complexity" evidence="1">
    <location>
        <begin position="617"/>
        <end position="640"/>
    </location>
</feature>
<feature type="compositionally biased region" description="Basic and acidic residues" evidence="1">
    <location>
        <begin position="598"/>
        <end position="616"/>
    </location>
</feature>
<feature type="compositionally biased region" description="Acidic residues" evidence="1">
    <location>
        <begin position="946"/>
        <end position="961"/>
    </location>
</feature>
<dbReference type="Pfam" id="PF20231">
    <property type="entry name" value="DUF6589"/>
    <property type="match status" value="1"/>
</dbReference>
<dbReference type="AlphaFoldDB" id="A0A0D7A095"/>
<evidence type="ECO:0000256" key="1">
    <source>
        <dbReference type="SAM" id="MobiDB-lite"/>
    </source>
</evidence>
<feature type="region of interest" description="Disordered" evidence="1">
    <location>
        <begin position="861"/>
        <end position="903"/>
    </location>
</feature>
<name>A0A0D7A095_9AGAR</name>
<evidence type="ECO:0000313" key="3">
    <source>
        <dbReference type="EMBL" id="KIY43253.1"/>
    </source>
</evidence>
<feature type="domain" description="DUF6589" evidence="2">
    <location>
        <begin position="310"/>
        <end position="792"/>
    </location>
</feature>
<accession>A0A0D7A095</accession>
<dbReference type="Proteomes" id="UP000054144">
    <property type="component" value="Unassembled WGS sequence"/>
</dbReference>
<feature type="region of interest" description="Disordered" evidence="1">
    <location>
        <begin position="928"/>
        <end position="969"/>
    </location>
</feature>
<dbReference type="InterPro" id="IPR046496">
    <property type="entry name" value="DUF6589"/>
</dbReference>
<organism evidence="3 4">
    <name type="scientific">Fistulina hepatica ATCC 64428</name>
    <dbReference type="NCBI Taxonomy" id="1128425"/>
    <lineage>
        <taxon>Eukaryota</taxon>
        <taxon>Fungi</taxon>
        <taxon>Dikarya</taxon>
        <taxon>Basidiomycota</taxon>
        <taxon>Agaricomycotina</taxon>
        <taxon>Agaricomycetes</taxon>
        <taxon>Agaricomycetidae</taxon>
        <taxon>Agaricales</taxon>
        <taxon>Fistulinaceae</taxon>
        <taxon>Fistulina</taxon>
    </lineage>
</organism>
<proteinExistence type="predicted"/>
<evidence type="ECO:0000259" key="2">
    <source>
        <dbReference type="Pfam" id="PF20231"/>
    </source>
</evidence>
<reference evidence="3 4" key="1">
    <citation type="journal article" date="2015" name="Fungal Genet. Biol.">
        <title>Evolution of novel wood decay mechanisms in Agaricales revealed by the genome sequences of Fistulina hepatica and Cylindrobasidium torrendii.</title>
        <authorList>
            <person name="Floudas D."/>
            <person name="Held B.W."/>
            <person name="Riley R."/>
            <person name="Nagy L.G."/>
            <person name="Koehler G."/>
            <person name="Ransdell A.S."/>
            <person name="Younus H."/>
            <person name="Chow J."/>
            <person name="Chiniquy J."/>
            <person name="Lipzen A."/>
            <person name="Tritt A."/>
            <person name="Sun H."/>
            <person name="Haridas S."/>
            <person name="LaButti K."/>
            <person name="Ohm R.A."/>
            <person name="Kues U."/>
            <person name="Blanchette R.A."/>
            <person name="Grigoriev I.V."/>
            <person name="Minto R.E."/>
            <person name="Hibbett D.S."/>
        </authorList>
    </citation>
    <scope>NUCLEOTIDE SEQUENCE [LARGE SCALE GENOMIC DNA]</scope>
    <source>
        <strain evidence="3 4">ATCC 64428</strain>
    </source>
</reference>
<gene>
    <name evidence="3" type="ORF">FISHEDRAFT_53997</name>
</gene>
<protein>
    <recommendedName>
        <fullName evidence="2">DUF6589 domain-containing protein</fullName>
    </recommendedName>
</protein>
<feature type="region of interest" description="Disordered" evidence="1">
    <location>
        <begin position="592"/>
        <end position="645"/>
    </location>
</feature>